<evidence type="ECO:0000313" key="2">
    <source>
        <dbReference type="EMBL" id="KAE8714422.1"/>
    </source>
</evidence>
<feature type="compositionally biased region" description="Low complexity" evidence="1">
    <location>
        <begin position="156"/>
        <end position="172"/>
    </location>
</feature>
<feature type="region of interest" description="Disordered" evidence="1">
    <location>
        <begin position="153"/>
        <end position="175"/>
    </location>
</feature>
<protein>
    <submittedName>
        <fullName evidence="2">Uncharacterized protein</fullName>
    </submittedName>
</protein>
<dbReference type="Proteomes" id="UP000436088">
    <property type="component" value="Unassembled WGS sequence"/>
</dbReference>
<feature type="compositionally biased region" description="Basic residues" evidence="1">
    <location>
        <begin position="96"/>
        <end position="106"/>
    </location>
</feature>
<reference evidence="2" key="1">
    <citation type="submission" date="2019-09" db="EMBL/GenBank/DDBJ databases">
        <title>Draft genome information of white flower Hibiscus syriacus.</title>
        <authorList>
            <person name="Kim Y.-M."/>
        </authorList>
    </citation>
    <scope>NUCLEOTIDE SEQUENCE [LARGE SCALE GENOMIC DNA]</scope>
    <source>
        <strain evidence="2">YM2019G1</strain>
    </source>
</reference>
<feature type="compositionally biased region" description="Basic and acidic residues" evidence="1">
    <location>
        <begin position="84"/>
        <end position="95"/>
    </location>
</feature>
<organism evidence="2 3">
    <name type="scientific">Hibiscus syriacus</name>
    <name type="common">Rose of Sharon</name>
    <dbReference type="NCBI Taxonomy" id="106335"/>
    <lineage>
        <taxon>Eukaryota</taxon>
        <taxon>Viridiplantae</taxon>
        <taxon>Streptophyta</taxon>
        <taxon>Embryophyta</taxon>
        <taxon>Tracheophyta</taxon>
        <taxon>Spermatophyta</taxon>
        <taxon>Magnoliopsida</taxon>
        <taxon>eudicotyledons</taxon>
        <taxon>Gunneridae</taxon>
        <taxon>Pentapetalae</taxon>
        <taxon>rosids</taxon>
        <taxon>malvids</taxon>
        <taxon>Malvales</taxon>
        <taxon>Malvaceae</taxon>
        <taxon>Malvoideae</taxon>
        <taxon>Hibiscus</taxon>
    </lineage>
</organism>
<dbReference type="EMBL" id="VEPZ02000872">
    <property type="protein sequence ID" value="KAE8714422.1"/>
    <property type="molecule type" value="Genomic_DNA"/>
</dbReference>
<name>A0A6A3BHD2_HIBSY</name>
<evidence type="ECO:0000256" key="1">
    <source>
        <dbReference type="SAM" id="MobiDB-lite"/>
    </source>
</evidence>
<gene>
    <name evidence="2" type="ORF">F3Y22_tig00110198pilonHSYRG00342</name>
</gene>
<accession>A0A6A3BHD2</accession>
<evidence type="ECO:0000313" key="3">
    <source>
        <dbReference type="Proteomes" id="UP000436088"/>
    </source>
</evidence>
<sequence length="299" mass="32905">METDDCLNSKAGEELQFGLGNDVELGLEKSTVGVDSDDDEPILSLLKLRKHKNPKKVKAGLEGSSGKCHKDEVKAVKTVDLGIGEDKSDAATDKGGKRKHTGKVRRSKIYSKAKSIEVDHESRAKFEEDHNEEGLWPGVGLIQHLDEKLKEQLAENSVDNSHSVSTSSFSHSSSKECSTAENKDLTMLCSTREHIGTRYLYSNIELRDNCPAVDQSKLEREEVQLWFASSSEDACHGANVDSPTSTPDESGSFHEDAVSLPSSDIKDSKSPVIQRGGRNIKSVDMEIWLMKKMLSGRIC</sequence>
<proteinExistence type="predicted"/>
<dbReference type="AlphaFoldDB" id="A0A6A3BHD2"/>
<keyword evidence="3" id="KW-1185">Reference proteome</keyword>
<feature type="region of interest" description="Disordered" evidence="1">
    <location>
        <begin position="234"/>
        <end position="273"/>
    </location>
</feature>
<comment type="caution">
    <text evidence="2">The sequence shown here is derived from an EMBL/GenBank/DDBJ whole genome shotgun (WGS) entry which is preliminary data.</text>
</comment>
<feature type="region of interest" description="Disordered" evidence="1">
    <location>
        <begin position="83"/>
        <end position="106"/>
    </location>
</feature>